<dbReference type="InterPro" id="IPR016047">
    <property type="entry name" value="M23ase_b-sheet_dom"/>
</dbReference>
<dbReference type="CDD" id="cd12797">
    <property type="entry name" value="M23_peptidase"/>
    <property type="match status" value="1"/>
</dbReference>
<dbReference type="InterPro" id="IPR002901">
    <property type="entry name" value="MGlyc_endo_b_GlcNAc-like_dom"/>
</dbReference>
<reference evidence="6 7" key="1">
    <citation type="submission" date="2017-05" db="EMBL/GenBank/DDBJ databases">
        <title>The Genome Sequence of Enterococcus faecium 6F2_DIV0138.</title>
        <authorList>
            <consortium name="The Broad Institute Genomics Platform"/>
            <consortium name="The Broad Institute Genomic Center for Infectious Diseases"/>
            <person name="Earl A."/>
            <person name="Manson A."/>
            <person name="Schwartman J."/>
            <person name="Gilmore M."/>
            <person name="Abouelleil A."/>
            <person name="Cao P."/>
            <person name="Chapman S."/>
            <person name="Cusick C."/>
            <person name="Shea T."/>
            <person name="Young S."/>
            <person name="Neafsey D."/>
            <person name="Nusbaum C."/>
            <person name="Birren B."/>
        </authorList>
    </citation>
    <scope>NUCLEOTIDE SEQUENCE [LARGE SCALE GENOMIC DNA]</scope>
    <source>
        <strain evidence="6 7">6F2_DIV0138</strain>
    </source>
</reference>
<dbReference type="Pfam" id="PF01832">
    <property type="entry name" value="Glucosaminidase"/>
    <property type="match status" value="1"/>
</dbReference>
<feature type="compositionally biased region" description="Polar residues" evidence="3">
    <location>
        <begin position="127"/>
        <end position="180"/>
    </location>
</feature>
<dbReference type="PANTHER" id="PTHR33308">
    <property type="entry name" value="PEPTIDOGLYCAN HYDROLASE FLGJ"/>
    <property type="match status" value="1"/>
</dbReference>
<evidence type="ECO:0000256" key="3">
    <source>
        <dbReference type="SAM" id="MobiDB-lite"/>
    </source>
</evidence>
<feature type="compositionally biased region" description="Polar residues" evidence="3">
    <location>
        <begin position="35"/>
        <end position="48"/>
    </location>
</feature>
<feature type="signal peptide" evidence="4">
    <location>
        <begin position="1"/>
        <end position="29"/>
    </location>
</feature>
<proteinExistence type="inferred from homology"/>
<dbReference type="Pfam" id="PF01551">
    <property type="entry name" value="Peptidase_M23"/>
    <property type="match status" value="1"/>
</dbReference>
<organism evidence="6 7">
    <name type="scientific">Enterococcus faecium</name>
    <name type="common">Streptococcus faecium</name>
    <dbReference type="NCBI Taxonomy" id="1352"/>
    <lineage>
        <taxon>Bacteria</taxon>
        <taxon>Bacillati</taxon>
        <taxon>Bacillota</taxon>
        <taxon>Bacilli</taxon>
        <taxon>Lactobacillales</taxon>
        <taxon>Enterococcaceae</taxon>
        <taxon>Enterococcus</taxon>
    </lineage>
</organism>
<dbReference type="SUPFAM" id="SSF51261">
    <property type="entry name" value="Duplicated hybrid motif"/>
    <property type="match status" value="1"/>
</dbReference>
<comment type="caution">
    <text evidence="6">The sequence shown here is derived from an EMBL/GenBank/DDBJ whole genome shotgun (WGS) entry which is preliminary data.</text>
</comment>
<feature type="compositionally biased region" description="Low complexity" evidence="3">
    <location>
        <begin position="77"/>
        <end position="93"/>
    </location>
</feature>
<dbReference type="Proteomes" id="UP000194737">
    <property type="component" value="Unassembled WGS sequence"/>
</dbReference>
<dbReference type="EMBL" id="NGLB01000004">
    <property type="protein sequence ID" value="OTN94151.1"/>
    <property type="molecule type" value="Genomic_DNA"/>
</dbReference>
<dbReference type="Gene3D" id="2.70.70.10">
    <property type="entry name" value="Glucose Permease (Domain IIA)"/>
    <property type="match status" value="1"/>
</dbReference>
<keyword evidence="4" id="KW-0732">Signal</keyword>
<name>A0AB73N064_ENTFC</name>
<feature type="region of interest" description="Disordered" evidence="3">
    <location>
        <begin position="31"/>
        <end position="213"/>
    </location>
</feature>
<dbReference type="InterPro" id="IPR011055">
    <property type="entry name" value="Dup_hybrid_motif"/>
</dbReference>
<dbReference type="AlphaFoldDB" id="A0AB73N064"/>
<dbReference type="InterPro" id="IPR051056">
    <property type="entry name" value="Glycosyl_Hydrolase_73"/>
</dbReference>
<feature type="domain" description="Mannosyl-glycoprotein endo-beta-N-acetylglucosamidase-like" evidence="5">
    <location>
        <begin position="211"/>
        <end position="371"/>
    </location>
</feature>
<evidence type="ECO:0000256" key="4">
    <source>
        <dbReference type="SAM" id="SignalP"/>
    </source>
</evidence>
<comment type="similarity">
    <text evidence="1">Belongs to the glycosyl hydrolase 73 family.</text>
</comment>
<dbReference type="Gene3D" id="4.10.80.30">
    <property type="entry name" value="DNA polymerase, domain 6"/>
    <property type="match status" value="1"/>
</dbReference>
<feature type="compositionally biased region" description="Polar residues" evidence="3">
    <location>
        <begin position="97"/>
        <end position="117"/>
    </location>
</feature>
<dbReference type="PANTHER" id="PTHR33308:SF9">
    <property type="entry name" value="PEPTIDOGLYCAN HYDROLASE FLGJ"/>
    <property type="match status" value="1"/>
</dbReference>
<evidence type="ECO:0000313" key="7">
    <source>
        <dbReference type="Proteomes" id="UP000194737"/>
    </source>
</evidence>
<evidence type="ECO:0000259" key="5">
    <source>
        <dbReference type="SMART" id="SM00047"/>
    </source>
</evidence>
<evidence type="ECO:0000256" key="1">
    <source>
        <dbReference type="ARBA" id="ARBA00010266"/>
    </source>
</evidence>
<evidence type="ECO:0000313" key="6">
    <source>
        <dbReference type="EMBL" id="OTN94151.1"/>
    </source>
</evidence>
<protein>
    <recommendedName>
        <fullName evidence="5">Mannosyl-glycoprotein endo-beta-N-acetylglucosamidase-like domain-containing protein</fullName>
    </recommendedName>
</protein>
<gene>
    <name evidence="6" type="ORF">A5804_002825</name>
</gene>
<evidence type="ECO:0000256" key="2">
    <source>
        <dbReference type="ARBA" id="ARBA00022801"/>
    </source>
</evidence>
<feature type="chain" id="PRO_5044505251" description="Mannosyl-glycoprotein endo-beta-N-acetylglucosamidase-like domain-containing protein" evidence="4">
    <location>
        <begin position="30"/>
        <end position="508"/>
    </location>
</feature>
<keyword evidence="2" id="KW-0378">Hydrolase</keyword>
<accession>A0AB73N064</accession>
<dbReference type="GO" id="GO:0004040">
    <property type="term" value="F:amidase activity"/>
    <property type="evidence" value="ECO:0007669"/>
    <property type="project" value="InterPro"/>
</dbReference>
<feature type="compositionally biased region" description="Basic and acidic residues" evidence="3">
    <location>
        <begin position="204"/>
        <end position="213"/>
    </location>
</feature>
<dbReference type="Gene3D" id="1.10.530.10">
    <property type="match status" value="1"/>
</dbReference>
<dbReference type="SMART" id="SM00047">
    <property type="entry name" value="LYZ2"/>
    <property type="match status" value="1"/>
</dbReference>
<sequence>MLKKRKFSILTSTVVLSQLLVTTPLQVLADEKPSNVATEQSTTVNADHSITDSTDTTKEETTTDSSSEQPEQKPSESTDQSTDSTTDSSQTTESKPETTTPGTTDSSQPENNTQDTTKPSETKPVEQPTTKPSESVNQEVTQSTKPAEVTPSQQVSKQPSTTGQNAQPKTETKAQAQATVQEEPKAYHQAPTAPIQELVPSSKQDSEGNIHFEKDESVESFIRKIGESARKIGQENDLYASVMIAQAILESASGQSKLAQAPNYNLFGIKGTHNGKGVSFATQEDLGNGTLYTTQATFRQYENYEDSLNDYAQLLKEGLTGNSHFYDGVWKTNAKTYQEATKFLTGRYATDSSYDKKLNGLIETYDLTKYDKEVAGPQLSKEGYIVPVKNYTISSPFGTRGGEFHRGIDLAAAQGEPIYASKAGTVIKAEFHPSWGNYVAIEHEDGTTALYAHQQEYQVKVGDKVKQGQIIGYVGSTGNSTGSHLHFELCLDHSLNQSQLVDPETVLF</sequence>